<evidence type="ECO:0000259" key="1">
    <source>
        <dbReference type="Pfam" id="PF03435"/>
    </source>
</evidence>
<dbReference type="RefSeq" id="WP_229159216.1">
    <property type="nucleotide sequence ID" value="NZ_JAJEWP010000001.1"/>
</dbReference>
<dbReference type="SUPFAM" id="SSF51735">
    <property type="entry name" value="NAD(P)-binding Rossmann-fold domains"/>
    <property type="match status" value="1"/>
</dbReference>
<dbReference type="Gene3D" id="3.40.50.720">
    <property type="entry name" value="NAD(P)-binding Rossmann-like Domain"/>
    <property type="match status" value="1"/>
</dbReference>
<protein>
    <submittedName>
        <fullName evidence="2">Saccharopine dehydrogenase NADP-binding domain-containing protein</fullName>
    </submittedName>
</protein>
<feature type="domain" description="Saccharopine dehydrogenase NADP binding" evidence="1">
    <location>
        <begin position="6"/>
        <end position="132"/>
    </location>
</feature>
<gene>
    <name evidence="2" type="ORF">LJ739_08530</name>
</gene>
<dbReference type="EMBL" id="JAJEWP010000001">
    <property type="protein sequence ID" value="MCC2616284.1"/>
    <property type="molecule type" value="Genomic_DNA"/>
</dbReference>
<name>A0ABS8G986_9ALTE</name>
<evidence type="ECO:0000313" key="3">
    <source>
        <dbReference type="Proteomes" id="UP001520878"/>
    </source>
</evidence>
<keyword evidence="3" id="KW-1185">Reference proteome</keyword>
<dbReference type="InterPro" id="IPR036291">
    <property type="entry name" value="NAD(P)-bd_dom_sf"/>
</dbReference>
<evidence type="ECO:0000313" key="2">
    <source>
        <dbReference type="EMBL" id="MCC2616284.1"/>
    </source>
</evidence>
<organism evidence="2 3">
    <name type="scientific">Fluctibacter halophilus</name>
    <dbReference type="NCBI Taxonomy" id="226011"/>
    <lineage>
        <taxon>Bacteria</taxon>
        <taxon>Pseudomonadati</taxon>
        <taxon>Pseudomonadota</taxon>
        <taxon>Gammaproteobacteria</taxon>
        <taxon>Alteromonadales</taxon>
        <taxon>Alteromonadaceae</taxon>
        <taxon>Fluctibacter</taxon>
    </lineage>
</organism>
<dbReference type="Proteomes" id="UP001520878">
    <property type="component" value="Unassembled WGS sequence"/>
</dbReference>
<dbReference type="InterPro" id="IPR005097">
    <property type="entry name" value="Sacchrp_dh_NADP-bd"/>
</dbReference>
<sequence length="405" mass="44759">MSKHDIVLYGATSFVGQITADYLVQQLSTQPELRLAFAGRNMDKLESLKKQLGEKANPVTLLHADATDNDSIHSMCNATHVVISTVGPYALYGEPVVKACASLGTDYCDLTGEPQWIHRMLARYESVAKLSGARIVHSCGFDSIPSDLGVYFLQQQAQQEHQQPCSTIAMRVRRLKGGASGGTVASMLQLIEEVSRSPALRKVIANPYALCPDGHGFTVRQDNLHSAKYDRRFKSWMAPFVMAAINTRIVHRSNALLQNAYTDHFRYDEAMLTGHDMSGRMRAYSMTAVLGGIMLAGRFKLSRDMLANWILPKPGEGPSPREQENGYYDLRFIGQTDDNHTVSVKVYGDRDPGYGSTAKMLGQAALCLRFDIADKEGGFWTPASAFGQDLITRLEQHAGLQFTVE</sequence>
<dbReference type="PANTHER" id="PTHR12286:SF5">
    <property type="entry name" value="SACCHAROPINE DEHYDROGENASE-LIKE OXIDOREDUCTASE"/>
    <property type="match status" value="1"/>
</dbReference>
<reference evidence="2 3" key="1">
    <citation type="submission" date="2021-10" db="EMBL/GenBank/DDBJ databases">
        <title>Draft genome of Aestuariibacter halophilus JC2043.</title>
        <authorList>
            <person name="Emsley S.A."/>
            <person name="Pfannmuller K.M."/>
            <person name="Ushijima B."/>
            <person name="Saw J.H."/>
            <person name="Videau P."/>
        </authorList>
    </citation>
    <scope>NUCLEOTIDE SEQUENCE [LARGE SCALE GENOMIC DNA]</scope>
    <source>
        <strain evidence="2 3">JC2043</strain>
    </source>
</reference>
<dbReference type="InterPro" id="IPR051276">
    <property type="entry name" value="Saccharopine_DH-like_oxidrdct"/>
</dbReference>
<comment type="caution">
    <text evidence="2">The sequence shown here is derived from an EMBL/GenBank/DDBJ whole genome shotgun (WGS) entry which is preliminary data.</text>
</comment>
<dbReference type="Pfam" id="PF03435">
    <property type="entry name" value="Sacchrp_dh_NADP"/>
    <property type="match status" value="1"/>
</dbReference>
<proteinExistence type="predicted"/>
<accession>A0ABS8G986</accession>
<dbReference type="PANTHER" id="PTHR12286">
    <property type="entry name" value="SACCHAROPINE DEHYDROGENASE-LIKE OXIDOREDUCTASE"/>
    <property type="match status" value="1"/>
</dbReference>